<dbReference type="EMBL" id="BIFS01000001">
    <property type="protein sequence ID" value="GCE17625.1"/>
    <property type="molecule type" value="Genomic_DNA"/>
</dbReference>
<protein>
    <submittedName>
        <fullName evidence="2">DNA ligase III</fullName>
    </submittedName>
</protein>
<comment type="caution">
    <text evidence="2">The sequence shown here is derived from an EMBL/GenBank/DDBJ whole genome shotgun (WGS) entry which is preliminary data.</text>
</comment>
<name>A0A402AEV4_9CHLR</name>
<dbReference type="PANTHER" id="PTHR43883">
    <property type="entry name" value="SLR0207 PROTEIN"/>
    <property type="match status" value="1"/>
</dbReference>
<organism evidence="2 3">
    <name type="scientific">Dictyobacter kobayashii</name>
    <dbReference type="NCBI Taxonomy" id="2014872"/>
    <lineage>
        <taxon>Bacteria</taxon>
        <taxon>Bacillati</taxon>
        <taxon>Chloroflexota</taxon>
        <taxon>Ktedonobacteria</taxon>
        <taxon>Ktedonobacterales</taxon>
        <taxon>Dictyobacteraceae</taxon>
        <taxon>Dictyobacter</taxon>
    </lineage>
</organism>
<accession>A0A402AEV4</accession>
<dbReference type="PANTHER" id="PTHR43883:SF1">
    <property type="entry name" value="GLUCONOKINASE"/>
    <property type="match status" value="1"/>
</dbReference>
<dbReference type="Proteomes" id="UP000287188">
    <property type="component" value="Unassembled WGS sequence"/>
</dbReference>
<dbReference type="InterPro" id="IPR021122">
    <property type="entry name" value="RNA_ligase_dom_REL/Rnl2"/>
</dbReference>
<dbReference type="Gene3D" id="3.30.470.30">
    <property type="entry name" value="DNA ligase/mRNA capping enzyme"/>
    <property type="match status" value="1"/>
</dbReference>
<dbReference type="RefSeq" id="WP_126549278.1">
    <property type="nucleotide sequence ID" value="NZ_BIFS01000001.1"/>
</dbReference>
<keyword evidence="2" id="KW-0436">Ligase</keyword>
<evidence type="ECO:0000313" key="3">
    <source>
        <dbReference type="Proteomes" id="UP000287188"/>
    </source>
</evidence>
<feature type="domain" description="RNA ligase" evidence="1">
    <location>
        <begin position="37"/>
        <end position="229"/>
    </location>
</feature>
<reference evidence="3" key="1">
    <citation type="submission" date="2018-12" db="EMBL/GenBank/DDBJ databases">
        <title>Tengunoibacter tsumagoiensis gen. nov., sp. nov., Dictyobacter kobayashii sp. nov., D. alpinus sp. nov., and D. joshuensis sp. nov. and description of Dictyobacteraceae fam. nov. within the order Ktedonobacterales isolated from Tengu-no-mugimeshi.</title>
        <authorList>
            <person name="Wang C.M."/>
            <person name="Zheng Y."/>
            <person name="Sakai Y."/>
            <person name="Toyoda A."/>
            <person name="Minakuchi Y."/>
            <person name="Abe K."/>
            <person name="Yokota A."/>
            <person name="Yabe S."/>
        </authorList>
    </citation>
    <scope>NUCLEOTIDE SEQUENCE [LARGE SCALE GENOMIC DNA]</scope>
    <source>
        <strain evidence="3">Uno11</strain>
    </source>
</reference>
<keyword evidence="3" id="KW-1185">Reference proteome</keyword>
<dbReference type="SUPFAM" id="SSF56091">
    <property type="entry name" value="DNA ligase/mRNA capping enzyme, catalytic domain"/>
    <property type="match status" value="1"/>
</dbReference>
<proteinExistence type="predicted"/>
<evidence type="ECO:0000313" key="2">
    <source>
        <dbReference type="EMBL" id="GCE17625.1"/>
    </source>
</evidence>
<dbReference type="AlphaFoldDB" id="A0A402AEV4"/>
<sequence>MSTIFKYPRTPHIEGSGIQAGDEDLSVLPFRELLGKYLVVEEKVDGANCALSFDESGQLQLQSRGHYLTGGPREAQFQLFKSWAYSHTTDFMDILADRYILYGEWLYAKHTVFYTELPHYFLEFDIYDKSTATFLSTEQRQTLLAQLPFVVSARVLYQGPLQKLQQLQELLVRSPYIGDNHLEQLRALCEERNLRSEQVLKETDPSNRMEGLYIKVEDKDCVQERWKYVRASFKQTMQSSESHWMNRPIIPNLLRQDASLF</sequence>
<dbReference type="Pfam" id="PF09414">
    <property type="entry name" value="RNA_ligase"/>
    <property type="match status" value="1"/>
</dbReference>
<dbReference type="InterPro" id="IPR052732">
    <property type="entry name" value="Cell-binding_unc_protein"/>
</dbReference>
<evidence type="ECO:0000259" key="1">
    <source>
        <dbReference type="Pfam" id="PF09414"/>
    </source>
</evidence>
<gene>
    <name evidence="2" type="ORF">KDK_14250</name>
</gene>
<dbReference type="OrthoDB" id="255834at2"/>
<dbReference type="GO" id="GO:0016874">
    <property type="term" value="F:ligase activity"/>
    <property type="evidence" value="ECO:0007669"/>
    <property type="project" value="UniProtKB-KW"/>
</dbReference>